<sequence>MNASKAVFITGCSSGIGWNTAGRLADAGWRVYATARDVEKIAPLERSGCELLPLDVTDEDSMVSAVEEVERREGAVGVLVNNAGYSQSGAVEAVPMDKVRRQFETNVFGLVRMCQLVLPGMRRQGYGRIVNVSSMGGKLTFPGGGYYHATKHAVEALSDALRFEVEGFGVRVSVIEPGLIRTGFAHAAVGSIDSPQGGPYAGFDEAVARATSENYERGPISRLGGGPEAVAGKVEEAISAQRPRSRYAVTPSAHLFLWLRRLLPDRTWDAVLRTSYPQPGRS</sequence>
<dbReference type="GO" id="GO:0016491">
    <property type="term" value="F:oxidoreductase activity"/>
    <property type="evidence" value="ECO:0007669"/>
    <property type="project" value="UniProtKB-KW"/>
</dbReference>
<dbReference type="PANTHER" id="PTHR44169">
    <property type="entry name" value="NADPH-DEPENDENT 1-ACYLDIHYDROXYACETONE PHOSPHATE REDUCTASE"/>
    <property type="match status" value="1"/>
</dbReference>
<dbReference type="CDD" id="cd05374">
    <property type="entry name" value="17beta-HSD-like_SDR_c"/>
    <property type="match status" value="1"/>
</dbReference>
<keyword evidence="2" id="KW-0560">Oxidoreductase</keyword>
<name>A0A6J4R6C3_9ACTN</name>
<protein>
    <recommendedName>
        <fullName evidence="5">Short-chain dehydrogenase/reductase SDR</fullName>
    </recommendedName>
</protein>
<dbReference type="Pfam" id="PF00106">
    <property type="entry name" value="adh_short"/>
    <property type="match status" value="1"/>
</dbReference>
<evidence type="ECO:0000256" key="3">
    <source>
        <dbReference type="RuleBase" id="RU000363"/>
    </source>
</evidence>
<gene>
    <name evidence="4" type="ORF">AVDCRST_MAG58-3420</name>
</gene>
<proteinExistence type="inferred from homology"/>
<dbReference type="NCBIfam" id="NF004826">
    <property type="entry name" value="PRK06182.1"/>
    <property type="match status" value="1"/>
</dbReference>
<dbReference type="SUPFAM" id="SSF51735">
    <property type="entry name" value="NAD(P)-binding Rossmann-fold domains"/>
    <property type="match status" value="1"/>
</dbReference>
<dbReference type="AlphaFoldDB" id="A0A6J4R6C3"/>
<dbReference type="EMBL" id="CADCVF010000070">
    <property type="protein sequence ID" value="CAA9465515.1"/>
    <property type="molecule type" value="Genomic_DNA"/>
</dbReference>
<dbReference type="Gene3D" id="3.40.50.720">
    <property type="entry name" value="NAD(P)-binding Rossmann-like Domain"/>
    <property type="match status" value="1"/>
</dbReference>
<dbReference type="PRINTS" id="PR00081">
    <property type="entry name" value="GDHRDH"/>
</dbReference>
<evidence type="ECO:0000256" key="1">
    <source>
        <dbReference type="ARBA" id="ARBA00006484"/>
    </source>
</evidence>
<dbReference type="InterPro" id="IPR036291">
    <property type="entry name" value="NAD(P)-bd_dom_sf"/>
</dbReference>
<accession>A0A6J4R6C3</accession>
<evidence type="ECO:0008006" key="5">
    <source>
        <dbReference type="Google" id="ProtNLM"/>
    </source>
</evidence>
<reference evidence="4" key="1">
    <citation type="submission" date="2020-02" db="EMBL/GenBank/DDBJ databases">
        <authorList>
            <person name="Meier V. D."/>
        </authorList>
    </citation>
    <scope>NUCLEOTIDE SEQUENCE</scope>
    <source>
        <strain evidence="4">AVDCRST_MAG58</strain>
    </source>
</reference>
<organism evidence="4">
    <name type="scientific">uncultured Rubrobacteraceae bacterium</name>
    <dbReference type="NCBI Taxonomy" id="349277"/>
    <lineage>
        <taxon>Bacteria</taxon>
        <taxon>Bacillati</taxon>
        <taxon>Actinomycetota</taxon>
        <taxon>Rubrobacteria</taxon>
        <taxon>Rubrobacterales</taxon>
        <taxon>Rubrobacteraceae</taxon>
        <taxon>environmental samples</taxon>
    </lineage>
</organism>
<evidence type="ECO:0000256" key="2">
    <source>
        <dbReference type="ARBA" id="ARBA00023002"/>
    </source>
</evidence>
<comment type="similarity">
    <text evidence="1 3">Belongs to the short-chain dehydrogenases/reductases (SDR) family.</text>
</comment>
<dbReference type="PANTHER" id="PTHR44169:SF6">
    <property type="entry name" value="NADPH-DEPENDENT 1-ACYLDIHYDROXYACETONE PHOSPHATE REDUCTASE"/>
    <property type="match status" value="1"/>
</dbReference>
<dbReference type="PRINTS" id="PR00080">
    <property type="entry name" value="SDRFAMILY"/>
</dbReference>
<dbReference type="InterPro" id="IPR002347">
    <property type="entry name" value="SDR_fam"/>
</dbReference>
<evidence type="ECO:0000313" key="4">
    <source>
        <dbReference type="EMBL" id="CAA9465515.1"/>
    </source>
</evidence>